<sequence length="150" mass="16235">MDKGARWSWWFAPMRMALIGILASLFASACMLVSGDRLSADVRPDAGNVTRAFLGAEGSEEYALPIGGGAATLRTIVILEVQQGEMRLEMLNPGGSVAFAVQSRPGDQVSRVGAVRLDETGTLRYRVITRGARDGAYQILYQRVRSGNDQ</sequence>
<gene>
    <name evidence="1" type="ordered locus">Rcas_3478</name>
</gene>
<evidence type="ECO:0000313" key="1">
    <source>
        <dbReference type="EMBL" id="ABU59528.1"/>
    </source>
</evidence>
<dbReference type="HOGENOM" id="CLU_1785445_0_0_0"/>
<dbReference type="EMBL" id="CP000804">
    <property type="protein sequence ID" value="ABU59528.1"/>
    <property type="molecule type" value="Genomic_DNA"/>
</dbReference>
<dbReference type="PROSITE" id="PS51257">
    <property type="entry name" value="PROKAR_LIPOPROTEIN"/>
    <property type="match status" value="1"/>
</dbReference>
<dbReference type="KEGG" id="rca:Rcas_3478"/>
<dbReference type="eggNOG" id="ENOG502ZRGR">
    <property type="taxonomic scope" value="Bacteria"/>
</dbReference>
<protein>
    <submittedName>
        <fullName evidence="1">Uncharacterized protein</fullName>
    </submittedName>
</protein>
<reference evidence="1 2" key="1">
    <citation type="submission" date="2007-08" db="EMBL/GenBank/DDBJ databases">
        <title>Complete sequence of Roseiflexus castenholzii DSM 13941.</title>
        <authorList>
            <consortium name="US DOE Joint Genome Institute"/>
            <person name="Copeland A."/>
            <person name="Lucas S."/>
            <person name="Lapidus A."/>
            <person name="Barry K."/>
            <person name="Glavina del Rio T."/>
            <person name="Dalin E."/>
            <person name="Tice H."/>
            <person name="Pitluck S."/>
            <person name="Thompson L.S."/>
            <person name="Brettin T."/>
            <person name="Bruce D."/>
            <person name="Detter J.C."/>
            <person name="Han C."/>
            <person name="Tapia R."/>
            <person name="Schmutz J."/>
            <person name="Larimer F."/>
            <person name="Land M."/>
            <person name="Hauser L."/>
            <person name="Kyrpides N."/>
            <person name="Mikhailova N."/>
            <person name="Bryant D.A."/>
            <person name="Hanada S."/>
            <person name="Tsukatani Y."/>
            <person name="Richardson P."/>
        </authorList>
    </citation>
    <scope>NUCLEOTIDE SEQUENCE [LARGE SCALE GENOMIC DNA]</scope>
    <source>
        <strain evidence="2">DSM 13941 / HLO8</strain>
    </source>
</reference>
<proteinExistence type="predicted"/>
<dbReference type="AlphaFoldDB" id="A7NPN2"/>
<accession>A7NPN2</accession>
<keyword evidence="2" id="KW-1185">Reference proteome</keyword>
<dbReference type="STRING" id="383372.Rcas_3478"/>
<evidence type="ECO:0000313" key="2">
    <source>
        <dbReference type="Proteomes" id="UP000000263"/>
    </source>
</evidence>
<dbReference type="Proteomes" id="UP000000263">
    <property type="component" value="Chromosome"/>
</dbReference>
<name>A7NPN2_ROSCS</name>
<organism evidence="1 2">
    <name type="scientific">Roseiflexus castenholzii (strain DSM 13941 / HLO8)</name>
    <dbReference type="NCBI Taxonomy" id="383372"/>
    <lineage>
        <taxon>Bacteria</taxon>
        <taxon>Bacillati</taxon>
        <taxon>Chloroflexota</taxon>
        <taxon>Chloroflexia</taxon>
        <taxon>Chloroflexales</taxon>
        <taxon>Roseiflexineae</taxon>
        <taxon>Roseiflexaceae</taxon>
        <taxon>Roseiflexus</taxon>
    </lineage>
</organism>